<dbReference type="SMART" id="SM00862">
    <property type="entry name" value="Trans_reg_C"/>
    <property type="match status" value="1"/>
</dbReference>
<organism evidence="12 13">
    <name type="scientific">Clostridium gelidum</name>
    <dbReference type="NCBI Taxonomy" id="704125"/>
    <lineage>
        <taxon>Bacteria</taxon>
        <taxon>Bacillati</taxon>
        <taxon>Bacillota</taxon>
        <taxon>Clostridia</taxon>
        <taxon>Eubacteriales</taxon>
        <taxon>Clostridiaceae</taxon>
        <taxon>Clostridium</taxon>
    </lineage>
</organism>
<dbReference type="SMART" id="SM00448">
    <property type="entry name" value="REC"/>
    <property type="match status" value="1"/>
</dbReference>
<feature type="domain" description="Response regulatory" evidence="10">
    <location>
        <begin position="4"/>
        <end position="117"/>
    </location>
</feature>
<evidence type="ECO:0000313" key="13">
    <source>
        <dbReference type="Proteomes" id="UP000824633"/>
    </source>
</evidence>
<evidence type="ECO:0000256" key="4">
    <source>
        <dbReference type="ARBA" id="ARBA00023015"/>
    </source>
</evidence>
<dbReference type="Proteomes" id="UP000824633">
    <property type="component" value="Chromosome"/>
</dbReference>
<dbReference type="PANTHER" id="PTHR48111:SF40">
    <property type="entry name" value="PHOSPHATE REGULON TRANSCRIPTIONAL REGULATORY PROTEIN PHOB"/>
    <property type="match status" value="1"/>
</dbReference>
<proteinExistence type="predicted"/>
<keyword evidence="2 8" id="KW-0597">Phosphoprotein</keyword>
<dbReference type="Gene3D" id="3.40.50.2300">
    <property type="match status" value="1"/>
</dbReference>
<feature type="DNA-binding region" description="OmpR/PhoB-type" evidence="9">
    <location>
        <begin position="134"/>
        <end position="232"/>
    </location>
</feature>
<evidence type="ECO:0000256" key="7">
    <source>
        <dbReference type="ARBA" id="ARBA00024867"/>
    </source>
</evidence>
<evidence type="ECO:0000256" key="8">
    <source>
        <dbReference type="PROSITE-ProRule" id="PRU00169"/>
    </source>
</evidence>
<comment type="function">
    <text evidence="7">May play the central regulatory role in sporulation. It may be an element of the effector pathway responsible for the activation of sporulation genes in response to nutritional stress. Spo0A may act in concert with spo0H (a sigma factor) to control the expression of some genes that are critical to the sporulation process.</text>
</comment>
<dbReference type="SUPFAM" id="SSF46894">
    <property type="entry name" value="C-terminal effector domain of the bipartite response regulators"/>
    <property type="match status" value="1"/>
</dbReference>
<keyword evidence="4" id="KW-0805">Transcription regulation</keyword>
<evidence type="ECO:0000259" key="11">
    <source>
        <dbReference type="PROSITE" id="PS51755"/>
    </source>
</evidence>
<dbReference type="Pfam" id="PF00486">
    <property type="entry name" value="Trans_reg_C"/>
    <property type="match status" value="1"/>
</dbReference>
<dbReference type="RefSeq" id="WP_224033664.1">
    <property type="nucleotide sequence ID" value="NZ_AP024849.1"/>
</dbReference>
<dbReference type="Gene3D" id="1.10.10.10">
    <property type="entry name" value="Winged helix-like DNA-binding domain superfamily/Winged helix DNA-binding domain"/>
    <property type="match status" value="1"/>
</dbReference>
<accession>A0ABN6J0R7</accession>
<evidence type="ECO:0000313" key="12">
    <source>
        <dbReference type="EMBL" id="BCZ47313.1"/>
    </source>
</evidence>
<dbReference type="Gene3D" id="6.10.250.690">
    <property type="match status" value="1"/>
</dbReference>
<gene>
    <name evidence="12" type="ORF">psyc5s11_33800</name>
</gene>
<evidence type="ECO:0000256" key="3">
    <source>
        <dbReference type="ARBA" id="ARBA00023012"/>
    </source>
</evidence>
<name>A0ABN6J0R7_9CLOT</name>
<reference evidence="13" key="1">
    <citation type="submission" date="2021-07" db="EMBL/GenBank/DDBJ databases">
        <title>Complete genome sequencing of a Clostridium isolate.</title>
        <authorList>
            <person name="Ueki A."/>
            <person name="Tonouchi A."/>
        </authorList>
    </citation>
    <scope>NUCLEOTIDE SEQUENCE [LARGE SCALE GENOMIC DNA]</scope>
    <source>
        <strain evidence="13">C5S11</strain>
    </source>
</reference>
<dbReference type="InterPro" id="IPR036388">
    <property type="entry name" value="WH-like_DNA-bd_sf"/>
</dbReference>
<dbReference type="InterPro" id="IPR001867">
    <property type="entry name" value="OmpR/PhoB-type_DNA-bd"/>
</dbReference>
<dbReference type="InterPro" id="IPR016032">
    <property type="entry name" value="Sig_transdc_resp-reg_C-effctor"/>
</dbReference>
<evidence type="ECO:0000256" key="9">
    <source>
        <dbReference type="PROSITE-ProRule" id="PRU01091"/>
    </source>
</evidence>
<feature type="modified residue" description="4-aspartylphosphate" evidence="8">
    <location>
        <position position="53"/>
    </location>
</feature>
<evidence type="ECO:0000256" key="2">
    <source>
        <dbReference type="ARBA" id="ARBA00022553"/>
    </source>
</evidence>
<evidence type="ECO:0000256" key="5">
    <source>
        <dbReference type="ARBA" id="ARBA00023125"/>
    </source>
</evidence>
<dbReference type="GO" id="GO:0003677">
    <property type="term" value="F:DNA binding"/>
    <property type="evidence" value="ECO:0007669"/>
    <property type="project" value="UniProtKB-KW"/>
</dbReference>
<keyword evidence="5 9" id="KW-0238">DNA-binding</keyword>
<sequence>MQKVIYIAEDDENIRNLIKSFLKDTGYEVKDFENGDLLYSTFLETKCDLIILDVMMPGTDGITICSKLRDISNVPIIVLTARDSEMDYVKGISMGSDDYLIKPFRPTILMMKVKALLRRVEMERAAIEAIDAHENNIEYGDLKYSNYEKIIYCYDKNLELTLTELYLLSYLIKNASKAISRDDLLSEVWGIDTEVETRVTDETIRRIRKKMLVAGSNVQIQTVWGFGYKLILRKEDA</sequence>
<keyword evidence="13" id="KW-1185">Reference proteome</keyword>
<dbReference type="InterPro" id="IPR011006">
    <property type="entry name" value="CheY-like_superfamily"/>
</dbReference>
<dbReference type="InterPro" id="IPR039420">
    <property type="entry name" value="WalR-like"/>
</dbReference>
<keyword evidence="3" id="KW-0902">Two-component regulatory system</keyword>
<dbReference type="PROSITE" id="PS50110">
    <property type="entry name" value="RESPONSE_REGULATORY"/>
    <property type="match status" value="1"/>
</dbReference>
<keyword evidence="6" id="KW-0804">Transcription</keyword>
<feature type="domain" description="OmpR/PhoB-type" evidence="11">
    <location>
        <begin position="134"/>
        <end position="232"/>
    </location>
</feature>
<dbReference type="SUPFAM" id="SSF52172">
    <property type="entry name" value="CheY-like"/>
    <property type="match status" value="1"/>
</dbReference>
<dbReference type="Pfam" id="PF00072">
    <property type="entry name" value="Response_reg"/>
    <property type="match status" value="1"/>
</dbReference>
<dbReference type="PROSITE" id="PS51755">
    <property type="entry name" value="OMPR_PHOB"/>
    <property type="match status" value="1"/>
</dbReference>
<dbReference type="InterPro" id="IPR001789">
    <property type="entry name" value="Sig_transdc_resp-reg_receiver"/>
</dbReference>
<protein>
    <recommendedName>
        <fullName evidence="1">Stage 0 sporulation protein A homolog</fullName>
    </recommendedName>
</protein>
<dbReference type="PANTHER" id="PTHR48111">
    <property type="entry name" value="REGULATOR OF RPOS"/>
    <property type="match status" value="1"/>
</dbReference>
<dbReference type="CDD" id="cd00383">
    <property type="entry name" value="trans_reg_C"/>
    <property type="match status" value="1"/>
</dbReference>
<evidence type="ECO:0000259" key="10">
    <source>
        <dbReference type="PROSITE" id="PS50110"/>
    </source>
</evidence>
<evidence type="ECO:0000256" key="1">
    <source>
        <dbReference type="ARBA" id="ARBA00018672"/>
    </source>
</evidence>
<dbReference type="EMBL" id="AP024849">
    <property type="protein sequence ID" value="BCZ47313.1"/>
    <property type="molecule type" value="Genomic_DNA"/>
</dbReference>
<evidence type="ECO:0000256" key="6">
    <source>
        <dbReference type="ARBA" id="ARBA00023163"/>
    </source>
</evidence>